<sequence>MSNQGSSSWGSGQHADTPPPRHTPVPKLQVQRSLSRDTITIHFSALGKEEDDEEEELYGVPLESKTELDVEGADVPSVLKGLEASEELLFESAGMETSSGAALLPVSSTTLSAELPPHTLSPAMTITPTATHPHLSSTPPASSSWPSERPSANLPSSGSSSPSKSPAMSSSKPFLSLVRSLSNDVESRETTPPPKLHHRTPGTVT</sequence>
<keyword evidence="2" id="KW-1185">Reference proteome</keyword>
<dbReference type="Proteomes" id="UP001057452">
    <property type="component" value="Chromosome 8"/>
</dbReference>
<evidence type="ECO:0000313" key="2">
    <source>
        <dbReference type="Proteomes" id="UP001057452"/>
    </source>
</evidence>
<evidence type="ECO:0000313" key="1">
    <source>
        <dbReference type="EMBL" id="KAI4822419.1"/>
    </source>
</evidence>
<organism evidence="1 2">
    <name type="scientific">Chaenocephalus aceratus</name>
    <name type="common">Blackfin icefish</name>
    <name type="synonym">Chaenichthys aceratus</name>
    <dbReference type="NCBI Taxonomy" id="36190"/>
    <lineage>
        <taxon>Eukaryota</taxon>
        <taxon>Metazoa</taxon>
        <taxon>Chordata</taxon>
        <taxon>Craniata</taxon>
        <taxon>Vertebrata</taxon>
        <taxon>Euteleostomi</taxon>
        <taxon>Actinopterygii</taxon>
        <taxon>Neopterygii</taxon>
        <taxon>Teleostei</taxon>
        <taxon>Neoteleostei</taxon>
        <taxon>Acanthomorphata</taxon>
        <taxon>Eupercaria</taxon>
        <taxon>Perciformes</taxon>
        <taxon>Notothenioidei</taxon>
        <taxon>Channichthyidae</taxon>
        <taxon>Chaenocephalus</taxon>
    </lineage>
</organism>
<gene>
    <name evidence="1" type="ORF">KUCAC02_007970</name>
</gene>
<reference evidence="1" key="1">
    <citation type="submission" date="2022-05" db="EMBL/GenBank/DDBJ databases">
        <title>Chromosome-level genome of Chaenocephalus aceratus.</title>
        <authorList>
            <person name="Park H."/>
        </authorList>
    </citation>
    <scope>NUCLEOTIDE SEQUENCE</scope>
    <source>
        <strain evidence="1">KU_202001</strain>
    </source>
</reference>
<proteinExistence type="predicted"/>
<accession>A0ACB9X8W5</accession>
<name>A0ACB9X8W5_CHAAC</name>
<protein>
    <submittedName>
        <fullName evidence="1">Uncharacterized protein</fullName>
    </submittedName>
</protein>
<comment type="caution">
    <text evidence="1">The sequence shown here is derived from an EMBL/GenBank/DDBJ whole genome shotgun (WGS) entry which is preliminary data.</text>
</comment>
<dbReference type="EMBL" id="CM043792">
    <property type="protein sequence ID" value="KAI4822419.1"/>
    <property type="molecule type" value="Genomic_DNA"/>
</dbReference>